<feature type="compositionally biased region" description="Basic and acidic residues" evidence="1">
    <location>
        <begin position="71"/>
        <end position="97"/>
    </location>
</feature>
<feature type="region of interest" description="Disordered" evidence="1">
    <location>
        <begin position="63"/>
        <end position="114"/>
    </location>
</feature>
<evidence type="ECO:0000313" key="2">
    <source>
        <dbReference type="EMBL" id="KAI1896965.1"/>
    </source>
</evidence>
<comment type="caution">
    <text evidence="2">The sequence shown here is derived from an EMBL/GenBank/DDBJ whole genome shotgun (WGS) entry which is preliminary data.</text>
</comment>
<gene>
    <name evidence="2" type="ORF">AGOR_G00100340</name>
</gene>
<name>A0A8T3DRQ3_9TELE</name>
<accession>A0A8T3DRQ3</accession>
<dbReference type="AlphaFoldDB" id="A0A8T3DRQ3"/>
<keyword evidence="3" id="KW-1185">Reference proteome</keyword>
<reference evidence="2" key="1">
    <citation type="submission" date="2021-01" db="EMBL/GenBank/DDBJ databases">
        <authorList>
            <person name="Zahm M."/>
            <person name="Roques C."/>
            <person name="Cabau C."/>
            <person name="Klopp C."/>
            <person name="Donnadieu C."/>
            <person name="Jouanno E."/>
            <person name="Lampietro C."/>
            <person name="Louis A."/>
            <person name="Herpin A."/>
            <person name="Echchiki A."/>
            <person name="Berthelot C."/>
            <person name="Parey E."/>
            <person name="Roest-Crollius H."/>
            <person name="Braasch I."/>
            <person name="Postlethwait J."/>
            <person name="Bobe J."/>
            <person name="Montfort J."/>
            <person name="Bouchez O."/>
            <person name="Begum T."/>
            <person name="Mejri S."/>
            <person name="Adams A."/>
            <person name="Chen W.-J."/>
            <person name="Guiguen Y."/>
        </authorList>
    </citation>
    <scope>NUCLEOTIDE SEQUENCE</scope>
    <source>
        <tissue evidence="2">Blood</tissue>
    </source>
</reference>
<sequence>MVAGGSRLIGREGWWEESSLGAELRGEVPPLGSGSGVLRLFLRRRQPAVSRCTEERRWYRSQCESQTGDEVMTRGDRTGGREAVEGESERTGFEGRPEMPVPGNAKGSVLWNVT</sequence>
<dbReference type="EMBL" id="JAERUA010000008">
    <property type="protein sequence ID" value="KAI1896965.1"/>
    <property type="molecule type" value="Genomic_DNA"/>
</dbReference>
<evidence type="ECO:0000313" key="3">
    <source>
        <dbReference type="Proteomes" id="UP000829720"/>
    </source>
</evidence>
<evidence type="ECO:0000256" key="1">
    <source>
        <dbReference type="SAM" id="MobiDB-lite"/>
    </source>
</evidence>
<dbReference type="Proteomes" id="UP000829720">
    <property type="component" value="Unassembled WGS sequence"/>
</dbReference>
<proteinExistence type="predicted"/>
<protein>
    <submittedName>
        <fullName evidence="2">Uncharacterized protein</fullName>
    </submittedName>
</protein>
<organism evidence="2 3">
    <name type="scientific">Albula goreensis</name>
    <dbReference type="NCBI Taxonomy" id="1534307"/>
    <lineage>
        <taxon>Eukaryota</taxon>
        <taxon>Metazoa</taxon>
        <taxon>Chordata</taxon>
        <taxon>Craniata</taxon>
        <taxon>Vertebrata</taxon>
        <taxon>Euteleostomi</taxon>
        <taxon>Actinopterygii</taxon>
        <taxon>Neopterygii</taxon>
        <taxon>Teleostei</taxon>
        <taxon>Albuliformes</taxon>
        <taxon>Albulidae</taxon>
        <taxon>Albula</taxon>
    </lineage>
</organism>